<proteinExistence type="predicted"/>
<name>A0A5C4RBH7_9RHOB</name>
<sequence>MADDGGLSKFQRRMAAIPVAARAAVQPALVKGAEEIATLQRGLAPRDEGDLIDSIEVTGPGQNTPPYSQPGGAMVVPENMAAITVGNTNVRYPHLQEFGTTNHPAQPFFWPGFRLGRKRALNRIKRAVGKAIREAK</sequence>
<reference evidence="1 2" key="1">
    <citation type="submission" date="2019-06" db="EMBL/GenBank/DDBJ databases">
        <authorList>
            <person name="Li J."/>
        </authorList>
    </citation>
    <scope>NUCLEOTIDE SEQUENCE [LARGE SCALE GENOMIC DNA]</scope>
    <source>
        <strain evidence="1 2">CGMCC 1.8012</strain>
    </source>
</reference>
<comment type="caution">
    <text evidence="1">The sequence shown here is derived from an EMBL/GenBank/DDBJ whole genome shotgun (WGS) entry which is preliminary data.</text>
</comment>
<dbReference type="Proteomes" id="UP000304880">
    <property type="component" value="Unassembled WGS sequence"/>
</dbReference>
<evidence type="ECO:0000313" key="2">
    <source>
        <dbReference type="Proteomes" id="UP000304880"/>
    </source>
</evidence>
<dbReference type="AlphaFoldDB" id="A0A5C4RBH7"/>
<gene>
    <name evidence="1" type="ORF">FHD67_00760</name>
</gene>
<keyword evidence="2" id="KW-1185">Reference proteome</keyword>
<evidence type="ECO:0000313" key="1">
    <source>
        <dbReference type="EMBL" id="TNH41278.1"/>
    </source>
</evidence>
<dbReference type="RefSeq" id="WP_139597492.1">
    <property type="nucleotide sequence ID" value="NZ_VDDC01000001.1"/>
</dbReference>
<dbReference type="EMBL" id="VDDC01000001">
    <property type="protein sequence ID" value="TNH41278.1"/>
    <property type="molecule type" value="Genomic_DNA"/>
</dbReference>
<dbReference type="NCBIfam" id="TIGR01725">
    <property type="entry name" value="phge_HK97_gp10"/>
    <property type="match status" value="1"/>
</dbReference>
<accession>A0A5C4RBH7</accession>
<dbReference type="Pfam" id="PF04883">
    <property type="entry name" value="HK97-gp10_like"/>
    <property type="match status" value="1"/>
</dbReference>
<protein>
    <submittedName>
        <fullName evidence="1">HK97 gp10 family phage protein</fullName>
    </submittedName>
</protein>
<dbReference type="InterPro" id="IPR010064">
    <property type="entry name" value="HK97-gp10_tail"/>
</dbReference>
<organism evidence="1 2">
    <name type="scientific">Paracoccus haeundaensis</name>
    <dbReference type="NCBI Taxonomy" id="225362"/>
    <lineage>
        <taxon>Bacteria</taxon>
        <taxon>Pseudomonadati</taxon>
        <taxon>Pseudomonadota</taxon>
        <taxon>Alphaproteobacteria</taxon>
        <taxon>Rhodobacterales</taxon>
        <taxon>Paracoccaceae</taxon>
        <taxon>Paracoccus</taxon>
    </lineage>
</organism>